<dbReference type="SUPFAM" id="SSF109854">
    <property type="entry name" value="DinB/YfiT-like putative metalloenzymes"/>
    <property type="match status" value="1"/>
</dbReference>
<dbReference type="AlphaFoldDB" id="X1CHS3"/>
<evidence type="ECO:0000259" key="1">
    <source>
        <dbReference type="Pfam" id="PF12867"/>
    </source>
</evidence>
<feature type="non-terminal residue" evidence="2">
    <location>
        <position position="1"/>
    </location>
</feature>
<comment type="caution">
    <text evidence="2">The sequence shown here is derived from an EMBL/GenBank/DDBJ whole genome shotgun (WGS) entry which is preliminary data.</text>
</comment>
<sequence>AKQVLAHFITIERSMHWLFKNIASGGSGAPEDFDIERFNRTQTSKLDELTLDELISQFRAVREETISIVKELSEEDLDREGLHAFHGHGKLEPFIRWAYEHVRIHENEIRQALG</sequence>
<reference evidence="2" key="1">
    <citation type="journal article" date="2014" name="Front. Microbiol.">
        <title>High frequency of phylogenetically diverse reductive dehalogenase-homologous genes in deep subseafloor sedimentary metagenomes.</title>
        <authorList>
            <person name="Kawai M."/>
            <person name="Futagami T."/>
            <person name="Toyoda A."/>
            <person name="Takaki Y."/>
            <person name="Nishi S."/>
            <person name="Hori S."/>
            <person name="Arai W."/>
            <person name="Tsubouchi T."/>
            <person name="Morono Y."/>
            <person name="Uchiyama I."/>
            <person name="Ito T."/>
            <person name="Fujiyama A."/>
            <person name="Inagaki F."/>
            <person name="Takami H."/>
        </authorList>
    </citation>
    <scope>NUCLEOTIDE SEQUENCE</scope>
    <source>
        <strain evidence="2">Expedition CK06-06</strain>
    </source>
</reference>
<organism evidence="2">
    <name type="scientific">marine sediment metagenome</name>
    <dbReference type="NCBI Taxonomy" id="412755"/>
    <lineage>
        <taxon>unclassified sequences</taxon>
        <taxon>metagenomes</taxon>
        <taxon>ecological metagenomes</taxon>
    </lineage>
</organism>
<dbReference type="Pfam" id="PF12867">
    <property type="entry name" value="DinB_2"/>
    <property type="match status" value="1"/>
</dbReference>
<accession>X1CHS3</accession>
<dbReference type="EMBL" id="BART01026347">
    <property type="protein sequence ID" value="GAG95808.1"/>
    <property type="molecule type" value="Genomic_DNA"/>
</dbReference>
<name>X1CHS3_9ZZZZ</name>
<protein>
    <recommendedName>
        <fullName evidence="1">DinB-like domain-containing protein</fullName>
    </recommendedName>
</protein>
<dbReference type="InterPro" id="IPR034660">
    <property type="entry name" value="DinB/YfiT-like"/>
</dbReference>
<gene>
    <name evidence="2" type="ORF">S01H4_47025</name>
</gene>
<feature type="domain" description="DinB-like" evidence="1">
    <location>
        <begin position="3"/>
        <end position="107"/>
    </location>
</feature>
<evidence type="ECO:0000313" key="2">
    <source>
        <dbReference type="EMBL" id="GAG95808.1"/>
    </source>
</evidence>
<dbReference type="Gene3D" id="1.20.120.450">
    <property type="entry name" value="dinb family like domain"/>
    <property type="match status" value="1"/>
</dbReference>
<proteinExistence type="predicted"/>
<dbReference type="InterPro" id="IPR024775">
    <property type="entry name" value="DinB-like"/>
</dbReference>